<accession>A0A423LIC5</accession>
<dbReference type="InterPro" id="IPR013762">
    <property type="entry name" value="Integrase-like_cat_sf"/>
</dbReference>
<dbReference type="InterPro" id="IPR002104">
    <property type="entry name" value="Integrase_catalytic"/>
</dbReference>
<dbReference type="GO" id="GO:0015074">
    <property type="term" value="P:DNA integration"/>
    <property type="evidence" value="ECO:0007669"/>
    <property type="project" value="InterPro"/>
</dbReference>
<dbReference type="AlphaFoldDB" id="A0A423LIC5"/>
<gene>
    <name evidence="3" type="ORF">BK671_13980</name>
</gene>
<name>A0A423LIC5_PSEFL</name>
<evidence type="ECO:0000259" key="2">
    <source>
        <dbReference type="PROSITE" id="PS51898"/>
    </source>
</evidence>
<feature type="domain" description="Tyr recombinase" evidence="2">
    <location>
        <begin position="1"/>
        <end position="202"/>
    </location>
</feature>
<comment type="caution">
    <text evidence="3">The sequence shown here is derived from an EMBL/GenBank/DDBJ whole genome shotgun (WGS) entry which is preliminary data.</text>
</comment>
<dbReference type="SUPFAM" id="SSF56349">
    <property type="entry name" value="DNA breaking-rejoining enzymes"/>
    <property type="match status" value="1"/>
</dbReference>
<dbReference type="Proteomes" id="UP000285757">
    <property type="component" value="Unassembled WGS sequence"/>
</dbReference>
<dbReference type="Gene3D" id="1.10.443.10">
    <property type="entry name" value="Intergrase catalytic core"/>
    <property type="match status" value="1"/>
</dbReference>
<sequence length="233" mass="26345">MISHFNSLADDYLASRNTLVLDIADTLGMRRASINSLTCTQFLVALENEEALVDLVIVPSSQKFSYQFSYTFSFQLVSSILQYIEGPRKALLGRLKVPASISQDRLFLSSKTGKPLTERAITGFIASAMRFSGMPKGSIHVFRHKFINDEVEREIMRRIEIKLDTSIESVAAAVAIKVGQVNPNSLHTYISDAFSRLEKKLPKDNKSKIKHLEKEISELKRQLQLLRQLTVRL</sequence>
<proteinExistence type="predicted"/>
<dbReference type="GO" id="GO:0006310">
    <property type="term" value="P:DNA recombination"/>
    <property type="evidence" value="ECO:0007669"/>
    <property type="project" value="UniProtKB-KW"/>
</dbReference>
<dbReference type="GO" id="GO:0003677">
    <property type="term" value="F:DNA binding"/>
    <property type="evidence" value="ECO:0007669"/>
    <property type="project" value="InterPro"/>
</dbReference>
<reference evidence="3 4" key="1">
    <citation type="submission" date="2016-10" db="EMBL/GenBank/DDBJ databases">
        <title>Comparative genome analysis of multiple Pseudomonas spp. focuses on biocontrol and plant growth promoting traits.</title>
        <authorList>
            <person name="Tao X.-Y."/>
            <person name="Taylor C.G."/>
        </authorList>
    </citation>
    <scope>NUCLEOTIDE SEQUENCE [LARGE SCALE GENOMIC DNA]</scope>
    <source>
        <strain evidence="3 4">24D3</strain>
    </source>
</reference>
<dbReference type="InterPro" id="IPR011010">
    <property type="entry name" value="DNA_brk_join_enz"/>
</dbReference>
<evidence type="ECO:0000256" key="1">
    <source>
        <dbReference type="ARBA" id="ARBA00023172"/>
    </source>
</evidence>
<evidence type="ECO:0000313" key="3">
    <source>
        <dbReference type="EMBL" id="RON68047.1"/>
    </source>
</evidence>
<protein>
    <recommendedName>
        <fullName evidence="2">Tyr recombinase domain-containing protein</fullName>
    </recommendedName>
</protein>
<keyword evidence="1" id="KW-0233">DNA recombination</keyword>
<dbReference type="EMBL" id="MOBU01000009">
    <property type="protein sequence ID" value="RON68047.1"/>
    <property type="molecule type" value="Genomic_DNA"/>
</dbReference>
<dbReference type="PROSITE" id="PS51898">
    <property type="entry name" value="TYR_RECOMBINASE"/>
    <property type="match status" value="1"/>
</dbReference>
<organism evidence="3 4">
    <name type="scientific">Pseudomonas fluorescens</name>
    <dbReference type="NCBI Taxonomy" id="294"/>
    <lineage>
        <taxon>Bacteria</taxon>
        <taxon>Pseudomonadati</taxon>
        <taxon>Pseudomonadota</taxon>
        <taxon>Gammaproteobacteria</taxon>
        <taxon>Pseudomonadales</taxon>
        <taxon>Pseudomonadaceae</taxon>
        <taxon>Pseudomonas</taxon>
    </lineage>
</organism>
<evidence type="ECO:0000313" key="4">
    <source>
        <dbReference type="Proteomes" id="UP000285757"/>
    </source>
</evidence>